<dbReference type="InterPro" id="IPR007612">
    <property type="entry name" value="LOR"/>
</dbReference>
<dbReference type="InterPro" id="IPR038595">
    <property type="entry name" value="LOR_sf"/>
</dbReference>
<evidence type="ECO:0000313" key="2">
    <source>
        <dbReference type="EMBL" id="MBW94823.1"/>
    </source>
</evidence>
<dbReference type="PANTHER" id="PTHR31087">
    <property type="match status" value="1"/>
</dbReference>
<proteinExistence type="inferred from homology"/>
<name>A0A2P2JMZ1_RHIMU</name>
<evidence type="ECO:0000256" key="1">
    <source>
        <dbReference type="ARBA" id="ARBA00005437"/>
    </source>
</evidence>
<reference evidence="2" key="1">
    <citation type="submission" date="2018-02" db="EMBL/GenBank/DDBJ databases">
        <title>Rhizophora mucronata_Transcriptome.</title>
        <authorList>
            <person name="Meera S.P."/>
            <person name="Sreeshan A."/>
            <person name="Augustine A."/>
        </authorList>
    </citation>
    <scope>NUCLEOTIDE SEQUENCE</scope>
    <source>
        <tissue evidence="2">Leaf</tissue>
    </source>
</reference>
<dbReference type="EMBL" id="GGEC01014340">
    <property type="protein sequence ID" value="MBW94823.1"/>
    <property type="molecule type" value="Transcribed_RNA"/>
</dbReference>
<dbReference type="SUPFAM" id="SSF54518">
    <property type="entry name" value="Tubby C-terminal domain-like"/>
    <property type="match status" value="1"/>
</dbReference>
<dbReference type="AlphaFoldDB" id="A0A2P2JMZ1"/>
<dbReference type="Pfam" id="PF04525">
    <property type="entry name" value="LOR"/>
    <property type="match status" value="1"/>
</dbReference>
<dbReference type="PANTHER" id="PTHR31087:SF85">
    <property type="entry name" value="PROTEIN LURP-ONE-RELATED 7"/>
    <property type="match status" value="1"/>
</dbReference>
<dbReference type="Gene3D" id="2.40.160.200">
    <property type="entry name" value="LURP1-related"/>
    <property type="match status" value="1"/>
</dbReference>
<sequence length="226" mass="24873">MAHPFANPFPIIGSQYCTPSEQEIVLVFLTLANGDFVVADVNGSIKFIAKEVRRTLAPNLRIIHDVAGNPIVTMKPKVLTAHSRWEVFRGDSKDLQNLIFTAKTHLMVDLKTKLDVFLANNTAEKVPDFKVKGSFSKKSCTICAGDKDPIIIAKMQKEKNKQNVDSILLGEDNFMVTAYPNVDFAFIFALIVIFEEINRNSRATGSMVANSVVNVDTGLQLAGALS</sequence>
<accession>A0A2P2JMZ1</accession>
<organism evidence="2">
    <name type="scientific">Rhizophora mucronata</name>
    <name type="common">Asiatic mangrove</name>
    <dbReference type="NCBI Taxonomy" id="61149"/>
    <lineage>
        <taxon>Eukaryota</taxon>
        <taxon>Viridiplantae</taxon>
        <taxon>Streptophyta</taxon>
        <taxon>Embryophyta</taxon>
        <taxon>Tracheophyta</taxon>
        <taxon>Spermatophyta</taxon>
        <taxon>Magnoliopsida</taxon>
        <taxon>eudicotyledons</taxon>
        <taxon>Gunneridae</taxon>
        <taxon>Pentapetalae</taxon>
        <taxon>rosids</taxon>
        <taxon>fabids</taxon>
        <taxon>Malpighiales</taxon>
        <taxon>Rhizophoraceae</taxon>
        <taxon>Rhizophora</taxon>
    </lineage>
</organism>
<evidence type="ECO:0008006" key="3">
    <source>
        <dbReference type="Google" id="ProtNLM"/>
    </source>
</evidence>
<comment type="similarity">
    <text evidence="1">Belongs to the LOR family.</text>
</comment>
<dbReference type="InterPro" id="IPR025659">
    <property type="entry name" value="Tubby-like_C"/>
</dbReference>
<protein>
    <recommendedName>
        <fullName evidence="3">Protein LURP-one-related 15-like</fullName>
    </recommendedName>
</protein>